<dbReference type="PANTHER" id="PTHR31723:SF10">
    <property type="entry name" value="PATHOGEN-RELATED PROTEIN"/>
    <property type="match status" value="1"/>
</dbReference>
<dbReference type="Proteomes" id="UP000245207">
    <property type="component" value="Unassembled WGS sequence"/>
</dbReference>
<gene>
    <name evidence="2" type="ORF">CTI12_AA342520</name>
</gene>
<comment type="caution">
    <text evidence="2">The sequence shown here is derived from an EMBL/GenBank/DDBJ whole genome shotgun (WGS) entry which is preliminary data.</text>
</comment>
<feature type="domain" description="J" evidence="1">
    <location>
        <begin position="9"/>
        <end position="121"/>
    </location>
</feature>
<proteinExistence type="predicted"/>
<dbReference type="PANTHER" id="PTHR31723">
    <property type="entry name" value="PATHOGENESIS-RELATED FAMILY PROTEIN"/>
    <property type="match status" value="1"/>
</dbReference>
<dbReference type="EMBL" id="PKPP01004415">
    <property type="protein sequence ID" value="PWA64469.1"/>
    <property type="molecule type" value="Genomic_DNA"/>
</dbReference>
<protein>
    <submittedName>
        <fullName evidence="2">Pathogen-related protein</fullName>
    </submittedName>
</protein>
<dbReference type="InterPro" id="IPR036869">
    <property type="entry name" value="J_dom_sf"/>
</dbReference>
<dbReference type="InterPro" id="IPR001623">
    <property type="entry name" value="DnaJ_domain"/>
</dbReference>
<dbReference type="OrthoDB" id="65445at2759"/>
<dbReference type="PROSITE" id="PS50076">
    <property type="entry name" value="DNAJ_2"/>
    <property type="match status" value="1"/>
</dbReference>
<accession>A0A2U1MT94</accession>
<dbReference type="CDD" id="cd06257">
    <property type="entry name" value="DnaJ"/>
    <property type="match status" value="1"/>
</dbReference>
<organism evidence="2 3">
    <name type="scientific">Artemisia annua</name>
    <name type="common">Sweet wormwood</name>
    <dbReference type="NCBI Taxonomy" id="35608"/>
    <lineage>
        <taxon>Eukaryota</taxon>
        <taxon>Viridiplantae</taxon>
        <taxon>Streptophyta</taxon>
        <taxon>Embryophyta</taxon>
        <taxon>Tracheophyta</taxon>
        <taxon>Spermatophyta</taxon>
        <taxon>Magnoliopsida</taxon>
        <taxon>eudicotyledons</taxon>
        <taxon>Gunneridae</taxon>
        <taxon>Pentapetalae</taxon>
        <taxon>asterids</taxon>
        <taxon>campanulids</taxon>
        <taxon>Asterales</taxon>
        <taxon>Asteraceae</taxon>
        <taxon>Asteroideae</taxon>
        <taxon>Anthemideae</taxon>
        <taxon>Artemisiinae</taxon>
        <taxon>Artemisia</taxon>
    </lineage>
</organism>
<dbReference type="Gene3D" id="3.10.450.50">
    <property type="match status" value="1"/>
</dbReference>
<evidence type="ECO:0000313" key="3">
    <source>
        <dbReference type="Proteomes" id="UP000245207"/>
    </source>
</evidence>
<dbReference type="Gene3D" id="1.10.287.110">
    <property type="entry name" value="DnaJ domain"/>
    <property type="match status" value="1"/>
</dbReference>
<dbReference type="InterPro" id="IPR032710">
    <property type="entry name" value="NTF2-like_dom_sf"/>
</dbReference>
<dbReference type="SUPFAM" id="SSF46565">
    <property type="entry name" value="Chaperone J-domain"/>
    <property type="match status" value="1"/>
</dbReference>
<reference evidence="2 3" key="1">
    <citation type="journal article" date="2018" name="Mol. Plant">
        <title>The genome of Artemisia annua provides insight into the evolution of Asteraceae family and artemisinin biosynthesis.</title>
        <authorList>
            <person name="Shen Q."/>
            <person name="Zhang L."/>
            <person name="Liao Z."/>
            <person name="Wang S."/>
            <person name="Yan T."/>
            <person name="Shi P."/>
            <person name="Liu M."/>
            <person name="Fu X."/>
            <person name="Pan Q."/>
            <person name="Wang Y."/>
            <person name="Lv Z."/>
            <person name="Lu X."/>
            <person name="Zhang F."/>
            <person name="Jiang W."/>
            <person name="Ma Y."/>
            <person name="Chen M."/>
            <person name="Hao X."/>
            <person name="Li L."/>
            <person name="Tang Y."/>
            <person name="Lv G."/>
            <person name="Zhou Y."/>
            <person name="Sun X."/>
            <person name="Brodelius P.E."/>
            <person name="Rose J.K.C."/>
            <person name="Tang K."/>
        </authorList>
    </citation>
    <scope>NUCLEOTIDE SEQUENCE [LARGE SCALE GENOMIC DNA]</scope>
    <source>
        <strain evidence="3">cv. Huhao1</strain>
        <tissue evidence="2">Leaf</tissue>
    </source>
</reference>
<dbReference type="SUPFAM" id="SSF54427">
    <property type="entry name" value="NTF2-like"/>
    <property type="match status" value="1"/>
</dbReference>
<evidence type="ECO:0000259" key="1">
    <source>
        <dbReference type="PROSITE" id="PS50076"/>
    </source>
</evidence>
<sequence length="436" mass="50406">MESDEGCSSYYGVLGVSVDSSDDQIRRAYRKLAMAKKYSFGEIQNMFWEMAQSFNYSDTSCLDYNTQYNEPNWSQEMFTWEADYSRSSKRARASTNPLPQFHQSDFVLSDHNKRYMYDMGLYDPQDEVDEAKKYSFDEIQNMFWEMAQSFNYSDTSCFDYNTQYNEPNWSQEMFTWDADYSRSSKRARANTNPLPQFHQSDFGSDVDKYRCFMSGEGEKNTKWRSGVPPNFDAVNKLFEEGRTKIWPTGSLEEQVQNLVKTWEMESFHKINPQDIKSINVAKFTISVNGRKPLTRAEVAKIGGGYNNFLQTSLPHNLRIYDPNEENADTALKLFTTTFPRGFAVEILQVYSGPPIIVYKFRHWGYMEGEFKGQPPTGELVEMLGVSIMELDENFKVSKMEFFYDRGELLAGLIKGEVESISQDFITSGASSSCPFS</sequence>
<keyword evidence="3" id="KW-1185">Reference proteome</keyword>
<dbReference type="InterPro" id="IPR053218">
    <property type="entry name" value="Pathogen-related_defense"/>
</dbReference>
<dbReference type="AlphaFoldDB" id="A0A2U1MT94"/>
<name>A0A2U1MT94_ARTAN</name>
<evidence type="ECO:0000313" key="2">
    <source>
        <dbReference type="EMBL" id="PWA64469.1"/>
    </source>
</evidence>